<dbReference type="SUPFAM" id="SSF49265">
    <property type="entry name" value="Fibronectin type III"/>
    <property type="match status" value="2"/>
</dbReference>
<dbReference type="GO" id="GO:0004714">
    <property type="term" value="F:transmembrane receptor protein tyrosine kinase activity"/>
    <property type="evidence" value="ECO:0007669"/>
    <property type="project" value="UniProtKB-EC"/>
</dbReference>
<keyword evidence="11" id="KW-0829">Tyrosine-protein kinase</keyword>
<evidence type="ECO:0000259" key="17">
    <source>
        <dbReference type="PROSITE" id="PS50853"/>
    </source>
</evidence>
<keyword evidence="6" id="KW-0547">Nucleotide-binding</keyword>
<proteinExistence type="predicted"/>
<keyword evidence="19" id="KW-1185">Reference proteome</keyword>
<comment type="caution">
    <text evidence="18">The sequence shown here is derived from an EMBL/GenBank/DDBJ whole genome shotgun (WGS) entry which is preliminary data.</text>
</comment>
<dbReference type="GO" id="GO:0016020">
    <property type="term" value="C:membrane"/>
    <property type="evidence" value="ECO:0007669"/>
    <property type="project" value="UniProtKB-SubCell"/>
</dbReference>
<protein>
    <recommendedName>
        <fullName evidence="2">receptor protein-tyrosine kinase</fullName>
        <ecNumber evidence="2">2.7.10.1</ecNumber>
    </recommendedName>
</protein>
<accession>A0AAV1J464</accession>
<keyword evidence="7" id="KW-0418">Kinase</keyword>
<feature type="chain" id="PRO_5043998900" description="receptor protein-tyrosine kinase" evidence="16">
    <location>
        <begin position="21"/>
        <end position="913"/>
    </location>
</feature>
<comment type="subcellular location">
    <subcellularLocation>
        <location evidence="1">Membrane</location>
        <topology evidence="1">Single-pass type I membrane protein</topology>
    </subcellularLocation>
</comment>
<evidence type="ECO:0000256" key="1">
    <source>
        <dbReference type="ARBA" id="ARBA00004479"/>
    </source>
</evidence>
<sequence length="913" mass="103280">MRSSALICLALFNVIEYSNTIDGPYEYHGFCINVHINNKMNLLRKLQNCTVILGDVKLLMDRAKPGDFKDISFPHLREITGYMALYRVFGLDSVGDLFPNLMRIRGNTLLWDYALIISDMPKLREIGLSNLLKIDRGGVIVWTGPLTCYVESVNWKAIAPNTRHVLSVFDSFNRCKNIHCTCSTNSSVNYCWNNRKCQRFLEGPEAEKCSSECIGCRKTNSRDCSLCRNFRYGDKCVPVCPEGTIPLTEGNYCVTIDECTHLDRWLWNNTCVPDCPANFIKHRSAEGTTCEPCDNCHLTCYNLSIHHIESIQAAANCTYIKGHLSIHVRAPPEAMTELRYYLKNIREVTDYVEIHGSLVITSLDFLEGLQLIGGENLYNGKYSLIVHDMHNLQRLFPENVTHNLRVNRGSMSFYRNQMLCVREIDKLLPLFPVRPSDLDIPQGLNGYSGSCDEVILNLTVSVKNESSVTVTFYPESNMNVQYTILYVKISRGVENIIVPEACNETDWHAISVIQSKKARVMKVELSSLHPATNYAMCVEKYNPDYNHLSRSSVKKFSTSVGKPEPPFIVELTASASDVVVIRWVDHLDYLPHIVRYELDVILVEILSSDILARDHCLNYLYEWQEDYSVHAKVMKPPNNYDRSCESMCGVLSTVTVGAMVEEYFDICQTIHGCDSTNERPENKTIGSYVTKLALGINGTRKDYQVGGLAPYRDYRFKLRSCTKEVCSISARSVVKTLRAIEADTSILTFLSANEQGHVSVKWDPPETINGAVLSYTVEVSPVIKFDDYSRILPQTFCVAGNVSSLLVKVQGANKYIVRVCTTTLASSYACSEWKKVVVSTFLDSYWWMSGIFFGIIICTISCVIGWKFKEKEIHMDNIPLVDATAMYRSLSEPPATMSDFAPIYNIQLGESYL</sequence>
<dbReference type="GO" id="GO:0005524">
    <property type="term" value="F:ATP binding"/>
    <property type="evidence" value="ECO:0007669"/>
    <property type="project" value="UniProtKB-KW"/>
</dbReference>
<dbReference type="EMBL" id="CAVLEF010000004">
    <property type="protein sequence ID" value="CAK1543251.1"/>
    <property type="molecule type" value="Genomic_DNA"/>
</dbReference>
<keyword evidence="10 15" id="KW-0472">Membrane</keyword>
<evidence type="ECO:0000256" key="2">
    <source>
        <dbReference type="ARBA" id="ARBA00011902"/>
    </source>
</evidence>
<evidence type="ECO:0000256" key="10">
    <source>
        <dbReference type="ARBA" id="ARBA00023136"/>
    </source>
</evidence>
<keyword evidence="9 15" id="KW-1133">Transmembrane helix</keyword>
<evidence type="ECO:0000256" key="15">
    <source>
        <dbReference type="SAM" id="Phobius"/>
    </source>
</evidence>
<gene>
    <name evidence="18" type="ORF">LNINA_LOCUS3079</name>
</gene>
<dbReference type="CDD" id="cd00064">
    <property type="entry name" value="FU"/>
    <property type="match status" value="1"/>
</dbReference>
<keyword evidence="13" id="KW-0325">Glycoprotein</keyword>
<dbReference type="InterPro" id="IPR013783">
    <property type="entry name" value="Ig-like_fold"/>
</dbReference>
<keyword evidence="5 15" id="KW-0812">Transmembrane</keyword>
<dbReference type="Pfam" id="PF00757">
    <property type="entry name" value="Furin-like"/>
    <property type="match status" value="1"/>
</dbReference>
<name>A0AAV1J464_9NEOP</name>
<dbReference type="InterPro" id="IPR036116">
    <property type="entry name" value="FN3_sf"/>
</dbReference>
<evidence type="ECO:0000256" key="9">
    <source>
        <dbReference type="ARBA" id="ARBA00022989"/>
    </source>
</evidence>
<dbReference type="EC" id="2.7.10.1" evidence="2"/>
<dbReference type="InterPro" id="IPR006211">
    <property type="entry name" value="Furin-like_Cys-rich_dom"/>
</dbReference>
<dbReference type="SMART" id="SM00261">
    <property type="entry name" value="FU"/>
    <property type="match status" value="1"/>
</dbReference>
<dbReference type="InterPro" id="IPR009030">
    <property type="entry name" value="Growth_fac_rcpt_cys_sf"/>
</dbReference>
<feature type="domain" description="Fibronectin type-III" evidence="17">
    <location>
        <begin position="743"/>
        <end position="844"/>
    </location>
</feature>
<dbReference type="Gene3D" id="2.60.40.10">
    <property type="entry name" value="Immunoglobulins"/>
    <property type="match status" value="2"/>
</dbReference>
<evidence type="ECO:0000313" key="19">
    <source>
        <dbReference type="Proteomes" id="UP001497472"/>
    </source>
</evidence>
<evidence type="ECO:0000256" key="13">
    <source>
        <dbReference type="ARBA" id="ARBA00023180"/>
    </source>
</evidence>
<dbReference type="Proteomes" id="UP001497472">
    <property type="component" value="Unassembled WGS sequence"/>
</dbReference>
<dbReference type="Pfam" id="PF01030">
    <property type="entry name" value="Recep_L_domain"/>
    <property type="match status" value="2"/>
</dbReference>
<keyword evidence="4" id="KW-0808">Transferase</keyword>
<keyword evidence="8" id="KW-0067">ATP-binding</keyword>
<evidence type="ECO:0000256" key="8">
    <source>
        <dbReference type="ARBA" id="ARBA00022840"/>
    </source>
</evidence>
<dbReference type="SMART" id="SM00060">
    <property type="entry name" value="FN3"/>
    <property type="match status" value="3"/>
</dbReference>
<evidence type="ECO:0000256" key="6">
    <source>
        <dbReference type="ARBA" id="ARBA00022741"/>
    </source>
</evidence>
<evidence type="ECO:0000256" key="14">
    <source>
        <dbReference type="ARBA" id="ARBA00051243"/>
    </source>
</evidence>
<keyword evidence="16" id="KW-0732">Signal</keyword>
<dbReference type="PROSITE" id="PS50853">
    <property type="entry name" value="FN3"/>
    <property type="match status" value="1"/>
</dbReference>
<dbReference type="SUPFAM" id="SSF52058">
    <property type="entry name" value="L domain-like"/>
    <property type="match status" value="2"/>
</dbReference>
<feature type="transmembrane region" description="Helical" evidence="15">
    <location>
        <begin position="845"/>
        <end position="866"/>
    </location>
</feature>
<dbReference type="InterPro" id="IPR003961">
    <property type="entry name" value="FN3_dom"/>
</dbReference>
<keyword evidence="3" id="KW-0597">Phosphoprotein</keyword>
<dbReference type="AlphaFoldDB" id="A0AAV1J464"/>
<feature type="signal peptide" evidence="16">
    <location>
        <begin position="1"/>
        <end position="20"/>
    </location>
</feature>
<evidence type="ECO:0000256" key="11">
    <source>
        <dbReference type="ARBA" id="ARBA00023137"/>
    </source>
</evidence>
<evidence type="ECO:0000256" key="5">
    <source>
        <dbReference type="ARBA" id="ARBA00022692"/>
    </source>
</evidence>
<evidence type="ECO:0000256" key="12">
    <source>
        <dbReference type="ARBA" id="ARBA00023170"/>
    </source>
</evidence>
<dbReference type="SUPFAM" id="SSF57184">
    <property type="entry name" value="Growth factor receptor domain"/>
    <property type="match status" value="1"/>
</dbReference>
<organism evidence="18 19">
    <name type="scientific">Leptosia nina</name>
    <dbReference type="NCBI Taxonomy" id="320188"/>
    <lineage>
        <taxon>Eukaryota</taxon>
        <taxon>Metazoa</taxon>
        <taxon>Ecdysozoa</taxon>
        <taxon>Arthropoda</taxon>
        <taxon>Hexapoda</taxon>
        <taxon>Insecta</taxon>
        <taxon>Pterygota</taxon>
        <taxon>Neoptera</taxon>
        <taxon>Endopterygota</taxon>
        <taxon>Lepidoptera</taxon>
        <taxon>Glossata</taxon>
        <taxon>Ditrysia</taxon>
        <taxon>Papilionoidea</taxon>
        <taxon>Pieridae</taxon>
        <taxon>Pierinae</taxon>
        <taxon>Leptosia</taxon>
    </lineage>
</organism>
<dbReference type="CDD" id="cd00063">
    <property type="entry name" value="FN3"/>
    <property type="match status" value="1"/>
</dbReference>
<dbReference type="Gene3D" id="3.80.20.20">
    <property type="entry name" value="Receptor L-domain"/>
    <property type="match status" value="2"/>
</dbReference>
<evidence type="ECO:0000256" key="16">
    <source>
        <dbReference type="SAM" id="SignalP"/>
    </source>
</evidence>
<comment type="catalytic activity">
    <reaction evidence="14">
        <text>L-tyrosyl-[protein] + ATP = O-phospho-L-tyrosyl-[protein] + ADP + H(+)</text>
        <dbReference type="Rhea" id="RHEA:10596"/>
        <dbReference type="Rhea" id="RHEA-COMP:10136"/>
        <dbReference type="Rhea" id="RHEA-COMP:20101"/>
        <dbReference type="ChEBI" id="CHEBI:15378"/>
        <dbReference type="ChEBI" id="CHEBI:30616"/>
        <dbReference type="ChEBI" id="CHEBI:46858"/>
        <dbReference type="ChEBI" id="CHEBI:61978"/>
        <dbReference type="ChEBI" id="CHEBI:456216"/>
        <dbReference type="EC" id="2.7.10.1"/>
    </reaction>
</comment>
<evidence type="ECO:0000313" key="18">
    <source>
        <dbReference type="EMBL" id="CAK1543251.1"/>
    </source>
</evidence>
<evidence type="ECO:0000256" key="4">
    <source>
        <dbReference type="ARBA" id="ARBA00022679"/>
    </source>
</evidence>
<dbReference type="InterPro" id="IPR036941">
    <property type="entry name" value="Rcpt_L-dom_sf"/>
</dbReference>
<keyword evidence="12" id="KW-0675">Receptor</keyword>
<evidence type="ECO:0000256" key="3">
    <source>
        <dbReference type="ARBA" id="ARBA00022553"/>
    </source>
</evidence>
<dbReference type="Gene3D" id="2.10.220.10">
    <property type="entry name" value="Hormone Receptor, Insulin-like Growth Factor Receptor 1, Chain A, domain 2"/>
    <property type="match status" value="1"/>
</dbReference>
<dbReference type="InterPro" id="IPR000494">
    <property type="entry name" value="Rcpt_L-dom"/>
</dbReference>
<reference evidence="18 19" key="1">
    <citation type="submission" date="2023-11" db="EMBL/GenBank/DDBJ databases">
        <authorList>
            <person name="Okamura Y."/>
        </authorList>
    </citation>
    <scope>NUCLEOTIDE SEQUENCE [LARGE SCALE GENOMIC DNA]</scope>
</reference>
<evidence type="ECO:0000256" key="7">
    <source>
        <dbReference type="ARBA" id="ARBA00022777"/>
    </source>
</evidence>
<dbReference type="InterPro" id="IPR006212">
    <property type="entry name" value="Furin_repeat"/>
</dbReference>